<comment type="caution">
    <text evidence="1">The sequence shown here is derived from an EMBL/GenBank/DDBJ whole genome shotgun (WGS) entry which is preliminary data.</text>
</comment>
<accession>A0A1S2VE27</accession>
<evidence type="ECO:0000313" key="2">
    <source>
        <dbReference type="Proteomes" id="UP000181790"/>
    </source>
</evidence>
<dbReference type="Proteomes" id="UP000181790">
    <property type="component" value="Unassembled WGS sequence"/>
</dbReference>
<protein>
    <submittedName>
        <fullName evidence="1">Uncharacterized protein</fullName>
    </submittedName>
</protein>
<reference evidence="1 2" key="1">
    <citation type="submission" date="2016-10" db="EMBL/GenBank/DDBJ databases">
        <title>Arsenicibacter rosenii gen. nov., sp. nov., an efficient arsenic-methylating bacterium isolated from an arsenic-contaminated paddy soil.</title>
        <authorList>
            <person name="Huang K."/>
        </authorList>
    </citation>
    <scope>NUCLEOTIDE SEQUENCE [LARGE SCALE GENOMIC DNA]</scope>
    <source>
        <strain evidence="1 2">SM-1</strain>
    </source>
</reference>
<organism evidence="1 2">
    <name type="scientific">Arsenicibacter rosenii</name>
    <dbReference type="NCBI Taxonomy" id="1750698"/>
    <lineage>
        <taxon>Bacteria</taxon>
        <taxon>Pseudomonadati</taxon>
        <taxon>Bacteroidota</taxon>
        <taxon>Cytophagia</taxon>
        <taxon>Cytophagales</taxon>
        <taxon>Spirosomataceae</taxon>
        <taxon>Arsenicibacter</taxon>
    </lineage>
</organism>
<evidence type="ECO:0000313" key="1">
    <source>
        <dbReference type="EMBL" id="OIN56168.1"/>
    </source>
</evidence>
<name>A0A1S2VE27_9BACT</name>
<dbReference type="EMBL" id="MORL01000027">
    <property type="protein sequence ID" value="OIN56168.1"/>
    <property type="molecule type" value="Genomic_DNA"/>
</dbReference>
<dbReference type="AlphaFoldDB" id="A0A1S2VE27"/>
<sequence>MRVLENINVNRQEVMDVVNLSGQQLLNRRRKPETWTNDELTRLATYLHLDNTICFHMRKLAVFIDLMPSSQKFYLMRRISINATKMHRRRANYNTWKVEELQLLVVTLKNMPVVD</sequence>
<proteinExistence type="predicted"/>
<gene>
    <name evidence="1" type="ORF">BLX24_26185</name>
</gene>
<keyword evidence="2" id="KW-1185">Reference proteome</keyword>